<protein>
    <submittedName>
        <fullName evidence="9">Molybdenum cofactor guanylyltransferase</fullName>
    </submittedName>
</protein>
<name>A0A4R1JAM2_9GAMM</name>
<evidence type="ECO:0000313" key="9">
    <source>
        <dbReference type="EMBL" id="TCK47590.1"/>
    </source>
</evidence>
<dbReference type="InterPro" id="IPR013482">
    <property type="entry name" value="Molybde_CF_guanTrfase"/>
</dbReference>
<keyword evidence="1" id="KW-0963">Cytoplasm</keyword>
<dbReference type="Gene3D" id="3.90.550.10">
    <property type="entry name" value="Spore Coat Polysaccharide Biosynthesis Protein SpsA, Chain A"/>
    <property type="match status" value="1"/>
</dbReference>
<dbReference type="EMBL" id="SMGD01000014">
    <property type="protein sequence ID" value="TCK47590.1"/>
    <property type="molecule type" value="Genomic_DNA"/>
</dbReference>
<evidence type="ECO:0000256" key="4">
    <source>
        <dbReference type="ARBA" id="ARBA00022741"/>
    </source>
</evidence>
<accession>A0A4R1JAM2</accession>
<keyword evidence="3" id="KW-0479">Metal-binding</keyword>
<keyword evidence="2 9" id="KW-0808">Transferase</keyword>
<dbReference type="GO" id="GO:0046872">
    <property type="term" value="F:metal ion binding"/>
    <property type="evidence" value="ECO:0007669"/>
    <property type="project" value="UniProtKB-KW"/>
</dbReference>
<dbReference type="Pfam" id="PF12804">
    <property type="entry name" value="NTP_transf_3"/>
    <property type="match status" value="1"/>
</dbReference>
<evidence type="ECO:0000256" key="2">
    <source>
        <dbReference type="ARBA" id="ARBA00022679"/>
    </source>
</evidence>
<keyword evidence="4" id="KW-0547">Nucleotide-binding</keyword>
<dbReference type="InterPro" id="IPR025877">
    <property type="entry name" value="MobA-like_NTP_Trfase"/>
</dbReference>
<evidence type="ECO:0000256" key="1">
    <source>
        <dbReference type="ARBA" id="ARBA00022490"/>
    </source>
</evidence>
<evidence type="ECO:0000256" key="3">
    <source>
        <dbReference type="ARBA" id="ARBA00022723"/>
    </source>
</evidence>
<dbReference type="AlphaFoldDB" id="A0A4R1JAM2"/>
<keyword evidence="7" id="KW-0501">Molybdenum cofactor biosynthesis</keyword>
<dbReference type="PANTHER" id="PTHR19136">
    <property type="entry name" value="MOLYBDENUM COFACTOR GUANYLYLTRANSFERASE"/>
    <property type="match status" value="1"/>
</dbReference>
<keyword evidence="9" id="KW-0548">Nucleotidyltransferase</keyword>
<proteinExistence type="predicted"/>
<dbReference type="GO" id="GO:0016779">
    <property type="term" value="F:nucleotidyltransferase activity"/>
    <property type="evidence" value="ECO:0007669"/>
    <property type="project" value="UniProtKB-KW"/>
</dbReference>
<evidence type="ECO:0000256" key="6">
    <source>
        <dbReference type="ARBA" id="ARBA00023134"/>
    </source>
</evidence>
<dbReference type="PANTHER" id="PTHR19136:SF81">
    <property type="entry name" value="MOLYBDENUM COFACTOR GUANYLYLTRANSFERASE"/>
    <property type="match status" value="1"/>
</dbReference>
<gene>
    <name evidence="9" type="ORF">EV690_2627</name>
</gene>
<evidence type="ECO:0000313" key="10">
    <source>
        <dbReference type="Proteomes" id="UP000295565"/>
    </source>
</evidence>
<keyword evidence="6" id="KW-0342">GTP-binding</keyword>
<dbReference type="RefSeq" id="WP_131913396.1">
    <property type="nucleotide sequence ID" value="NZ_OU594967.1"/>
</dbReference>
<reference evidence="9 10" key="1">
    <citation type="submission" date="2019-03" db="EMBL/GenBank/DDBJ databases">
        <title>Genomic Encyclopedia of Type Strains, Phase IV (KMG-IV): sequencing the most valuable type-strain genomes for metagenomic binning, comparative biology and taxonomic classification.</title>
        <authorList>
            <person name="Goeker M."/>
        </authorList>
    </citation>
    <scope>NUCLEOTIDE SEQUENCE [LARGE SCALE GENOMIC DNA]</scope>
    <source>
        <strain evidence="9 10">DSM 18577</strain>
    </source>
</reference>
<keyword evidence="10" id="KW-1185">Reference proteome</keyword>
<feature type="domain" description="MobA-like NTP transferase" evidence="8">
    <location>
        <begin position="9"/>
        <end position="135"/>
    </location>
</feature>
<dbReference type="InterPro" id="IPR029044">
    <property type="entry name" value="Nucleotide-diphossugar_trans"/>
</dbReference>
<sequence>MNRYPFISLILSGGQSRRMGQDKATLNIAHQPLLSRQVQLLKSFKMPVWVSGDYPQFNCIKDDSDAKGPLAGIGSAMRALQSQTDTLFIIAVDMPLLTKNGLSDFLALITEPERCWFSDKSRFPIWLPINSRTLQYTQTCEQSGNFALKPWLLGLSAQAVTCSNQQELTNTNTPEQWQQAIAYLDGETRHES</sequence>
<comment type="caution">
    <text evidence="9">The sequence shown here is derived from an EMBL/GenBank/DDBJ whole genome shotgun (WGS) entry which is preliminary data.</text>
</comment>
<dbReference type="Proteomes" id="UP000295565">
    <property type="component" value="Unassembled WGS sequence"/>
</dbReference>
<evidence type="ECO:0000259" key="8">
    <source>
        <dbReference type="Pfam" id="PF12804"/>
    </source>
</evidence>
<evidence type="ECO:0000256" key="5">
    <source>
        <dbReference type="ARBA" id="ARBA00022842"/>
    </source>
</evidence>
<dbReference type="SUPFAM" id="SSF53448">
    <property type="entry name" value="Nucleotide-diphospho-sugar transferases"/>
    <property type="match status" value="1"/>
</dbReference>
<organism evidence="9 10">
    <name type="scientific">Celerinatantimonas diazotrophica</name>
    <dbReference type="NCBI Taxonomy" id="412034"/>
    <lineage>
        <taxon>Bacteria</taxon>
        <taxon>Pseudomonadati</taxon>
        <taxon>Pseudomonadota</taxon>
        <taxon>Gammaproteobacteria</taxon>
        <taxon>Celerinatantimonadaceae</taxon>
        <taxon>Celerinatantimonas</taxon>
    </lineage>
</organism>
<dbReference type="GO" id="GO:1902758">
    <property type="term" value="P:bis(molybdopterin guanine dinucleotide)molybdenum biosynthetic process"/>
    <property type="evidence" value="ECO:0007669"/>
    <property type="project" value="TreeGrafter"/>
</dbReference>
<dbReference type="GO" id="GO:0005525">
    <property type="term" value="F:GTP binding"/>
    <property type="evidence" value="ECO:0007669"/>
    <property type="project" value="UniProtKB-KW"/>
</dbReference>
<dbReference type="OrthoDB" id="9788394at2"/>
<keyword evidence="5" id="KW-0460">Magnesium</keyword>
<dbReference type="CDD" id="cd02503">
    <property type="entry name" value="MobA"/>
    <property type="match status" value="1"/>
</dbReference>
<evidence type="ECO:0000256" key="7">
    <source>
        <dbReference type="ARBA" id="ARBA00023150"/>
    </source>
</evidence>